<proteinExistence type="predicted"/>
<accession>A0AA35KXD3</accession>
<protein>
    <submittedName>
        <fullName evidence="2">Uncharacterized protein</fullName>
    </submittedName>
</protein>
<keyword evidence="3" id="KW-1185">Reference proteome</keyword>
<name>A0AA35KXD3_9SAUR</name>
<evidence type="ECO:0000313" key="3">
    <source>
        <dbReference type="Proteomes" id="UP001178461"/>
    </source>
</evidence>
<feature type="region of interest" description="Disordered" evidence="1">
    <location>
        <begin position="1"/>
        <end position="64"/>
    </location>
</feature>
<feature type="non-terminal residue" evidence="2">
    <location>
        <position position="64"/>
    </location>
</feature>
<organism evidence="2 3">
    <name type="scientific">Podarcis lilfordi</name>
    <name type="common">Lilford's wall lizard</name>
    <dbReference type="NCBI Taxonomy" id="74358"/>
    <lineage>
        <taxon>Eukaryota</taxon>
        <taxon>Metazoa</taxon>
        <taxon>Chordata</taxon>
        <taxon>Craniata</taxon>
        <taxon>Vertebrata</taxon>
        <taxon>Euteleostomi</taxon>
        <taxon>Lepidosauria</taxon>
        <taxon>Squamata</taxon>
        <taxon>Bifurcata</taxon>
        <taxon>Unidentata</taxon>
        <taxon>Episquamata</taxon>
        <taxon>Laterata</taxon>
        <taxon>Lacertibaenia</taxon>
        <taxon>Lacertidae</taxon>
        <taxon>Podarcis</taxon>
    </lineage>
</organism>
<gene>
    <name evidence="2" type="ORF">PODLI_1B020936</name>
</gene>
<reference evidence="2" key="1">
    <citation type="submission" date="2022-12" db="EMBL/GenBank/DDBJ databases">
        <authorList>
            <person name="Alioto T."/>
            <person name="Alioto T."/>
            <person name="Gomez Garrido J."/>
        </authorList>
    </citation>
    <scope>NUCLEOTIDE SEQUENCE</scope>
</reference>
<evidence type="ECO:0000256" key="1">
    <source>
        <dbReference type="SAM" id="MobiDB-lite"/>
    </source>
</evidence>
<evidence type="ECO:0000313" key="2">
    <source>
        <dbReference type="EMBL" id="CAI5785293.1"/>
    </source>
</evidence>
<feature type="compositionally biased region" description="Polar residues" evidence="1">
    <location>
        <begin position="1"/>
        <end position="11"/>
    </location>
</feature>
<dbReference type="AlphaFoldDB" id="A0AA35KXD3"/>
<dbReference type="Proteomes" id="UP001178461">
    <property type="component" value="Chromosome 10"/>
</dbReference>
<feature type="non-terminal residue" evidence="2">
    <location>
        <position position="1"/>
    </location>
</feature>
<sequence>PLRKQQQQVVGKSSGDAPVPLPPSAAPPPGLQLLSSPANAASYPATVPGWSEKPNCSYWDDNWD</sequence>
<feature type="compositionally biased region" description="Pro residues" evidence="1">
    <location>
        <begin position="19"/>
        <end position="30"/>
    </location>
</feature>
<dbReference type="EMBL" id="OX395135">
    <property type="protein sequence ID" value="CAI5785293.1"/>
    <property type="molecule type" value="Genomic_DNA"/>
</dbReference>